<evidence type="ECO:0000313" key="1">
    <source>
        <dbReference type="EMBL" id="CAH1115138.1"/>
    </source>
</evidence>
<dbReference type="EMBL" id="OV651821">
    <property type="protein sequence ID" value="CAH1115138.1"/>
    <property type="molecule type" value="Genomic_DNA"/>
</dbReference>
<proteinExistence type="predicted"/>
<name>A0A9P0D5R0_9CUCU</name>
<dbReference type="Proteomes" id="UP001153636">
    <property type="component" value="Chromosome 9"/>
</dbReference>
<keyword evidence="2" id="KW-1185">Reference proteome</keyword>
<sequence>MILRLIVRTAESLAPTHLLKSGRERETASVAVPTTVCSDTKSCQAHDVSARDEWMRLDVILRTLSKYPDLEETVGKFLDHSSQSTAIAAAREKFLVSLYGTNHLTTSLNALRYKQHVISASSFPATLHLSLPPMLQPTSIACVYIYKCSSGLATVWIRSCGVGSQPKMV</sequence>
<gene>
    <name evidence="1" type="ORF">PSYICH_LOCUS15561</name>
</gene>
<protein>
    <submittedName>
        <fullName evidence="1">Uncharacterized protein</fullName>
    </submittedName>
</protein>
<organism evidence="1 2">
    <name type="scientific">Psylliodes chrysocephalus</name>
    <dbReference type="NCBI Taxonomy" id="3402493"/>
    <lineage>
        <taxon>Eukaryota</taxon>
        <taxon>Metazoa</taxon>
        <taxon>Ecdysozoa</taxon>
        <taxon>Arthropoda</taxon>
        <taxon>Hexapoda</taxon>
        <taxon>Insecta</taxon>
        <taxon>Pterygota</taxon>
        <taxon>Neoptera</taxon>
        <taxon>Endopterygota</taxon>
        <taxon>Coleoptera</taxon>
        <taxon>Polyphaga</taxon>
        <taxon>Cucujiformia</taxon>
        <taxon>Chrysomeloidea</taxon>
        <taxon>Chrysomelidae</taxon>
        <taxon>Galerucinae</taxon>
        <taxon>Alticini</taxon>
        <taxon>Psylliodes</taxon>
    </lineage>
</organism>
<accession>A0A9P0D5R0</accession>
<dbReference type="AlphaFoldDB" id="A0A9P0D5R0"/>
<reference evidence="1" key="1">
    <citation type="submission" date="2022-01" db="EMBL/GenBank/DDBJ databases">
        <authorList>
            <person name="King R."/>
        </authorList>
    </citation>
    <scope>NUCLEOTIDE SEQUENCE</scope>
</reference>
<dbReference type="OrthoDB" id="6781249at2759"/>
<evidence type="ECO:0000313" key="2">
    <source>
        <dbReference type="Proteomes" id="UP001153636"/>
    </source>
</evidence>